<gene>
    <name evidence="2" type="ORF">GSI_11111</name>
</gene>
<evidence type="ECO:0000313" key="2">
    <source>
        <dbReference type="EMBL" id="PIL26775.1"/>
    </source>
</evidence>
<organism evidence="2 3">
    <name type="scientific">Ganoderma sinense ZZ0214-1</name>
    <dbReference type="NCBI Taxonomy" id="1077348"/>
    <lineage>
        <taxon>Eukaryota</taxon>
        <taxon>Fungi</taxon>
        <taxon>Dikarya</taxon>
        <taxon>Basidiomycota</taxon>
        <taxon>Agaricomycotina</taxon>
        <taxon>Agaricomycetes</taxon>
        <taxon>Polyporales</taxon>
        <taxon>Polyporaceae</taxon>
        <taxon>Ganoderma</taxon>
    </lineage>
</organism>
<dbReference type="AlphaFoldDB" id="A0A2G8RZ51"/>
<sequence length="124" mass="13755">MSSSSSSSSISMSGSRPEGCYHGVPRFRATAAGRWRLRRPWTARTMPHPRGCRGRGRGHGHGRCSRLRTSLHLHLYRLRLGASARLLSLEVCGTFGRGRVSRAPLRGGARSPLLPPLRWRRSVS</sequence>
<keyword evidence="3" id="KW-1185">Reference proteome</keyword>
<feature type="region of interest" description="Disordered" evidence="1">
    <location>
        <begin position="1"/>
        <end position="23"/>
    </location>
</feature>
<comment type="caution">
    <text evidence="2">The sequence shown here is derived from an EMBL/GenBank/DDBJ whole genome shotgun (WGS) entry which is preliminary data.</text>
</comment>
<evidence type="ECO:0000313" key="3">
    <source>
        <dbReference type="Proteomes" id="UP000230002"/>
    </source>
</evidence>
<feature type="region of interest" description="Disordered" evidence="1">
    <location>
        <begin position="44"/>
        <end position="63"/>
    </location>
</feature>
<protein>
    <submittedName>
        <fullName evidence="2">Uncharacterized protein</fullName>
    </submittedName>
</protein>
<reference evidence="2 3" key="1">
    <citation type="journal article" date="2015" name="Sci. Rep.">
        <title>Chromosome-level genome map provides insights into diverse defense mechanisms in the medicinal fungus Ganoderma sinense.</title>
        <authorList>
            <person name="Zhu Y."/>
            <person name="Xu J."/>
            <person name="Sun C."/>
            <person name="Zhou S."/>
            <person name="Xu H."/>
            <person name="Nelson D.R."/>
            <person name="Qian J."/>
            <person name="Song J."/>
            <person name="Luo H."/>
            <person name="Xiang L."/>
            <person name="Li Y."/>
            <person name="Xu Z."/>
            <person name="Ji A."/>
            <person name="Wang L."/>
            <person name="Lu S."/>
            <person name="Hayward A."/>
            <person name="Sun W."/>
            <person name="Li X."/>
            <person name="Schwartz D.C."/>
            <person name="Wang Y."/>
            <person name="Chen S."/>
        </authorList>
    </citation>
    <scope>NUCLEOTIDE SEQUENCE [LARGE SCALE GENOMIC DNA]</scope>
    <source>
        <strain evidence="2 3">ZZ0214-1</strain>
    </source>
</reference>
<proteinExistence type="predicted"/>
<feature type="compositionally biased region" description="Low complexity" evidence="1">
    <location>
        <begin position="1"/>
        <end position="15"/>
    </location>
</feature>
<accession>A0A2G8RZ51</accession>
<evidence type="ECO:0000256" key="1">
    <source>
        <dbReference type="SAM" id="MobiDB-lite"/>
    </source>
</evidence>
<feature type="compositionally biased region" description="Basic residues" evidence="1">
    <location>
        <begin position="50"/>
        <end position="63"/>
    </location>
</feature>
<dbReference type="Proteomes" id="UP000230002">
    <property type="component" value="Unassembled WGS sequence"/>
</dbReference>
<name>A0A2G8RZ51_9APHY</name>
<dbReference type="EMBL" id="AYKW01000037">
    <property type="protein sequence ID" value="PIL26775.1"/>
    <property type="molecule type" value="Genomic_DNA"/>
</dbReference>